<accession>A0A1H0WDA1</accession>
<dbReference type="STRING" id="405564.SAMN04487905_111222"/>
<evidence type="ECO:0000313" key="3">
    <source>
        <dbReference type="EMBL" id="SDP88682.1"/>
    </source>
</evidence>
<dbReference type="GO" id="GO:0016020">
    <property type="term" value="C:membrane"/>
    <property type="evidence" value="ECO:0007669"/>
    <property type="project" value="UniProtKB-SubCell"/>
</dbReference>
<reference evidence="4" key="1">
    <citation type="submission" date="2016-10" db="EMBL/GenBank/DDBJ databases">
        <authorList>
            <person name="Varghese N."/>
            <person name="Submissions S."/>
        </authorList>
    </citation>
    <scope>NUCLEOTIDE SEQUENCE [LARGE SCALE GENOMIC DNA]</scope>
    <source>
        <strain evidence="4">DSM 46732</strain>
    </source>
</reference>
<dbReference type="EMBL" id="FNJR01000011">
    <property type="protein sequence ID" value="SDP88682.1"/>
    <property type="molecule type" value="Genomic_DNA"/>
</dbReference>
<dbReference type="RefSeq" id="WP_244515663.1">
    <property type="nucleotide sequence ID" value="NZ_FNJR01000011.1"/>
</dbReference>
<dbReference type="PANTHER" id="PTHR37042">
    <property type="entry name" value="OUTER MEMBRANE PROTEIN RV1973"/>
    <property type="match status" value="1"/>
</dbReference>
<evidence type="ECO:0000256" key="2">
    <source>
        <dbReference type="ARBA" id="ARBA00023136"/>
    </source>
</evidence>
<sequence>MRSAVSTPPRPRRRRMLPVAVVLLLASLLAAGGFGVSWALAANDSSVQLAATRDRVLRAGRQAVINFNSIDHRRVRQDMSRAIEGTTGPLREVLKSSREQRVERVTKNKSVTEAEILASALTELNERQGKARMIASYKITKTEDGGKPTTSRWRVRAELSRTDGQWKLSRMTPSAG</sequence>
<comment type="subcellular location">
    <subcellularLocation>
        <location evidence="1">Membrane</location>
    </subcellularLocation>
</comment>
<proteinExistence type="predicted"/>
<organism evidence="3 4">
    <name type="scientific">Actinopolyspora xinjiangensis</name>
    <dbReference type="NCBI Taxonomy" id="405564"/>
    <lineage>
        <taxon>Bacteria</taxon>
        <taxon>Bacillati</taxon>
        <taxon>Actinomycetota</taxon>
        <taxon>Actinomycetes</taxon>
        <taxon>Actinopolysporales</taxon>
        <taxon>Actinopolysporaceae</taxon>
        <taxon>Actinopolyspora</taxon>
    </lineage>
</organism>
<protein>
    <submittedName>
        <fullName evidence="3">Mce-associated membrane protein</fullName>
    </submittedName>
</protein>
<name>A0A1H0WDA1_9ACTN</name>
<evidence type="ECO:0000313" key="4">
    <source>
        <dbReference type="Proteomes" id="UP000199497"/>
    </source>
</evidence>
<dbReference type="PANTHER" id="PTHR37042:SF4">
    <property type="entry name" value="OUTER MEMBRANE PROTEIN RV1973"/>
    <property type="match status" value="1"/>
</dbReference>
<keyword evidence="4" id="KW-1185">Reference proteome</keyword>
<gene>
    <name evidence="3" type="ORF">SAMN04487905_111222</name>
</gene>
<dbReference type="AlphaFoldDB" id="A0A1H0WDA1"/>
<evidence type="ECO:0000256" key="1">
    <source>
        <dbReference type="ARBA" id="ARBA00004370"/>
    </source>
</evidence>
<dbReference type="Proteomes" id="UP000199497">
    <property type="component" value="Unassembled WGS sequence"/>
</dbReference>
<keyword evidence="2" id="KW-0472">Membrane</keyword>